<protein>
    <submittedName>
        <fullName evidence="3">Uncharacterized protein</fullName>
    </submittedName>
</protein>
<organism evidence="3 4">
    <name type="scientific">Austropuccinia psidii MF-1</name>
    <dbReference type="NCBI Taxonomy" id="1389203"/>
    <lineage>
        <taxon>Eukaryota</taxon>
        <taxon>Fungi</taxon>
        <taxon>Dikarya</taxon>
        <taxon>Basidiomycota</taxon>
        <taxon>Pucciniomycotina</taxon>
        <taxon>Pucciniomycetes</taxon>
        <taxon>Pucciniales</taxon>
        <taxon>Sphaerophragmiaceae</taxon>
        <taxon>Austropuccinia</taxon>
    </lineage>
</organism>
<evidence type="ECO:0000256" key="1">
    <source>
        <dbReference type="SAM" id="MobiDB-lite"/>
    </source>
</evidence>
<proteinExistence type="predicted"/>
<feature type="compositionally biased region" description="Basic and acidic residues" evidence="1">
    <location>
        <begin position="232"/>
        <end position="244"/>
    </location>
</feature>
<feature type="compositionally biased region" description="Polar residues" evidence="1">
    <location>
        <begin position="209"/>
        <end position="222"/>
    </location>
</feature>
<dbReference type="Proteomes" id="UP000765509">
    <property type="component" value="Unassembled WGS sequence"/>
</dbReference>
<sequence>MFWWYLGYTIGLWYFGCYACALVLSHKLTHVPSHIVIYSNHSQHNRASFEGSQPPIDTHPLHRFIQGQFDVESGPNSTFAGEERIAHCCHINQQYSGECMSSPPNSAHQYSTMEAGVQHPGPNVYVSPGHIRNWCSHSQIISGHNTNLPENWSPASVSPMLQGLNNQPSTGGGNQGMGLKQSVEQLLFTPSRSLSGMSWETTEGSGVISQLNSPIQSGANTNKRCKKSLVQKKHDSNSNLTSKD</sequence>
<feature type="transmembrane region" description="Helical" evidence="2">
    <location>
        <begin position="6"/>
        <end position="24"/>
    </location>
</feature>
<accession>A0A9Q3C913</accession>
<dbReference type="AlphaFoldDB" id="A0A9Q3C913"/>
<keyword evidence="2" id="KW-0472">Membrane</keyword>
<dbReference type="EMBL" id="AVOT02005559">
    <property type="protein sequence ID" value="MBW0479373.1"/>
    <property type="molecule type" value="Genomic_DNA"/>
</dbReference>
<gene>
    <name evidence="3" type="ORF">O181_019088</name>
</gene>
<feature type="region of interest" description="Disordered" evidence="1">
    <location>
        <begin position="209"/>
        <end position="244"/>
    </location>
</feature>
<evidence type="ECO:0000313" key="3">
    <source>
        <dbReference type="EMBL" id="MBW0479373.1"/>
    </source>
</evidence>
<evidence type="ECO:0000256" key="2">
    <source>
        <dbReference type="SAM" id="Phobius"/>
    </source>
</evidence>
<keyword evidence="2" id="KW-1133">Transmembrane helix</keyword>
<evidence type="ECO:0000313" key="4">
    <source>
        <dbReference type="Proteomes" id="UP000765509"/>
    </source>
</evidence>
<keyword evidence="2" id="KW-0812">Transmembrane</keyword>
<name>A0A9Q3C913_9BASI</name>
<comment type="caution">
    <text evidence="3">The sequence shown here is derived from an EMBL/GenBank/DDBJ whole genome shotgun (WGS) entry which is preliminary data.</text>
</comment>
<reference evidence="3" key="1">
    <citation type="submission" date="2021-03" db="EMBL/GenBank/DDBJ databases">
        <title>Draft genome sequence of rust myrtle Austropuccinia psidii MF-1, a brazilian biotype.</title>
        <authorList>
            <person name="Quecine M.C."/>
            <person name="Pachon D.M.R."/>
            <person name="Bonatelli M.L."/>
            <person name="Correr F.H."/>
            <person name="Franceschini L.M."/>
            <person name="Leite T.F."/>
            <person name="Margarido G.R.A."/>
            <person name="Almeida C.A."/>
            <person name="Ferrarezi J.A."/>
            <person name="Labate C.A."/>
        </authorList>
    </citation>
    <scope>NUCLEOTIDE SEQUENCE</scope>
    <source>
        <strain evidence="3">MF-1</strain>
    </source>
</reference>
<keyword evidence="4" id="KW-1185">Reference proteome</keyword>